<dbReference type="Proteomes" id="UP000318825">
    <property type="component" value="Unassembled WGS sequence"/>
</dbReference>
<protein>
    <submittedName>
        <fullName evidence="1">Uncharacterized protein</fullName>
    </submittedName>
</protein>
<name>A0A4Y3WDI0_NITWI</name>
<gene>
    <name evidence="1" type="ORF">NWI01_21130</name>
</gene>
<comment type="caution">
    <text evidence="1">The sequence shown here is derived from an EMBL/GenBank/DDBJ whole genome shotgun (WGS) entry which is preliminary data.</text>
</comment>
<proteinExistence type="predicted"/>
<dbReference type="AlphaFoldDB" id="A0A4Y3WDI0"/>
<evidence type="ECO:0000313" key="2">
    <source>
        <dbReference type="Proteomes" id="UP000318825"/>
    </source>
</evidence>
<dbReference type="EMBL" id="BJNF01000057">
    <property type="protein sequence ID" value="GEC16221.1"/>
    <property type="molecule type" value="Genomic_DNA"/>
</dbReference>
<dbReference type="OrthoDB" id="7960998at2"/>
<evidence type="ECO:0000313" key="1">
    <source>
        <dbReference type="EMBL" id="GEC16221.1"/>
    </source>
</evidence>
<dbReference type="RefSeq" id="WP_141383858.1">
    <property type="nucleotide sequence ID" value="NZ_BJNF01000057.1"/>
</dbReference>
<dbReference type="Pfam" id="PF20477">
    <property type="entry name" value="DUF6719"/>
    <property type="match status" value="1"/>
</dbReference>
<accession>A0A4Y3WDI0</accession>
<sequence>MLEYRGLISLIVGALIVVAPAAYASQVSRETDIVHLRLGERILVDDGSCPAGEIKEIAGTKLTPAGVVRARKCISRIRLKR</sequence>
<organism evidence="1 2">
    <name type="scientific">Nitrobacter winogradskyi</name>
    <name type="common">Nitrobacter agilis</name>
    <dbReference type="NCBI Taxonomy" id="913"/>
    <lineage>
        <taxon>Bacteria</taxon>
        <taxon>Pseudomonadati</taxon>
        <taxon>Pseudomonadota</taxon>
        <taxon>Alphaproteobacteria</taxon>
        <taxon>Hyphomicrobiales</taxon>
        <taxon>Nitrobacteraceae</taxon>
        <taxon>Nitrobacter</taxon>
    </lineage>
</organism>
<dbReference type="InterPro" id="IPR046565">
    <property type="entry name" value="DUF6719"/>
</dbReference>
<reference evidence="1 2" key="1">
    <citation type="submission" date="2019-06" db="EMBL/GenBank/DDBJ databases">
        <title>Whole genome shotgun sequence of Nitrobacter winogradskyi NBRC 14297.</title>
        <authorList>
            <person name="Hosoyama A."/>
            <person name="Uohara A."/>
            <person name="Ohji S."/>
            <person name="Ichikawa N."/>
        </authorList>
    </citation>
    <scope>NUCLEOTIDE SEQUENCE [LARGE SCALE GENOMIC DNA]</scope>
    <source>
        <strain evidence="1 2">NBRC 14297</strain>
    </source>
</reference>